<sequence>MKNLMKFCLTFSSAITSLAYVTTHSPVKGLKSKRALLSCLETYGGGSVTCGGADSLFCYDPSLGDTCCSMDNGYCKAGGFCAPVAGFCCTNGEYPGTCVAGLNFALLAPYLISSQMAVSISAPSISATSASASTPEGSLKSTSTAQIQLASATAESPVVSISNVSESSLDIDGMTPELKSQVGNKITTESACVNTTSAAVATKTANGNLLAYTGAAVANKKAELGSAMGLLIIVAGIAL</sequence>
<evidence type="ECO:0000313" key="2">
    <source>
        <dbReference type="EMBL" id="CZT47385.1"/>
    </source>
</evidence>
<dbReference type="EMBL" id="FJVC01000281">
    <property type="protein sequence ID" value="CZT47385.1"/>
    <property type="molecule type" value="Genomic_DNA"/>
</dbReference>
<accession>A0A1E1MF73</accession>
<name>A0A1E1MF73_RHYSE</name>
<organism evidence="2 3">
    <name type="scientific">Rhynchosporium secalis</name>
    <name type="common">Barley scald fungus</name>
    <dbReference type="NCBI Taxonomy" id="38038"/>
    <lineage>
        <taxon>Eukaryota</taxon>
        <taxon>Fungi</taxon>
        <taxon>Dikarya</taxon>
        <taxon>Ascomycota</taxon>
        <taxon>Pezizomycotina</taxon>
        <taxon>Leotiomycetes</taxon>
        <taxon>Helotiales</taxon>
        <taxon>Ploettnerulaceae</taxon>
        <taxon>Rhynchosporium</taxon>
    </lineage>
</organism>
<keyword evidence="1" id="KW-0732">Signal</keyword>
<protein>
    <submittedName>
        <fullName evidence="2">Uncharacterized protein</fullName>
    </submittedName>
</protein>
<keyword evidence="3" id="KW-1185">Reference proteome</keyword>
<evidence type="ECO:0000313" key="3">
    <source>
        <dbReference type="Proteomes" id="UP000177625"/>
    </source>
</evidence>
<gene>
    <name evidence="2" type="ORF">RSE6_07939</name>
</gene>
<dbReference type="AlphaFoldDB" id="A0A1E1MF73"/>
<evidence type="ECO:0000256" key="1">
    <source>
        <dbReference type="SAM" id="SignalP"/>
    </source>
</evidence>
<proteinExistence type="predicted"/>
<feature type="chain" id="PRO_5009448286" evidence="1">
    <location>
        <begin position="20"/>
        <end position="239"/>
    </location>
</feature>
<dbReference type="Proteomes" id="UP000177625">
    <property type="component" value="Unassembled WGS sequence"/>
</dbReference>
<feature type="signal peptide" evidence="1">
    <location>
        <begin position="1"/>
        <end position="19"/>
    </location>
</feature>
<reference evidence="3" key="1">
    <citation type="submission" date="2016-03" db="EMBL/GenBank/DDBJ databases">
        <authorList>
            <person name="Guldener U."/>
        </authorList>
    </citation>
    <scope>NUCLEOTIDE SEQUENCE [LARGE SCALE GENOMIC DNA]</scope>
</reference>